<keyword evidence="2" id="KW-1003">Cell membrane</keyword>
<dbReference type="Pfam" id="PF01943">
    <property type="entry name" value="Polysacc_synt"/>
    <property type="match status" value="1"/>
</dbReference>
<dbReference type="PANTHER" id="PTHR30250:SF26">
    <property type="entry name" value="PSMA PROTEIN"/>
    <property type="match status" value="1"/>
</dbReference>
<proteinExistence type="predicted"/>
<feature type="transmembrane region" description="Helical" evidence="6">
    <location>
        <begin position="21"/>
        <end position="44"/>
    </location>
</feature>
<accession>A0AAX1QJ17</accession>
<feature type="transmembrane region" description="Helical" evidence="6">
    <location>
        <begin position="56"/>
        <end position="80"/>
    </location>
</feature>
<feature type="transmembrane region" description="Helical" evidence="6">
    <location>
        <begin position="143"/>
        <end position="166"/>
    </location>
</feature>
<evidence type="ECO:0008006" key="9">
    <source>
        <dbReference type="Google" id="ProtNLM"/>
    </source>
</evidence>
<dbReference type="EMBL" id="PRLA01000012">
    <property type="protein sequence ID" value="RAW47919.1"/>
    <property type="molecule type" value="Genomic_DNA"/>
</dbReference>
<feature type="transmembrane region" description="Helical" evidence="6">
    <location>
        <begin position="389"/>
        <end position="411"/>
    </location>
</feature>
<keyword evidence="3 6" id="KW-0812">Transmembrane</keyword>
<feature type="transmembrane region" description="Helical" evidence="6">
    <location>
        <begin position="331"/>
        <end position="352"/>
    </location>
</feature>
<evidence type="ECO:0000256" key="3">
    <source>
        <dbReference type="ARBA" id="ARBA00022692"/>
    </source>
</evidence>
<gene>
    <name evidence="7" type="ORF">C4N27_12815</name>
</gene>
<dbReference type="AlphaFoldDB" id="A0AAX1QJ17"/>
<evidence type="ECO:0000256" key="2">
    <source>
        <dbReference type="ARBA" id="ARBA00022475"/>
    </source>
</evidence>
<evidence type="ECO:0000256" key="1">
    <source>
        <dbReference type="ARBA" id="ARBA00004651"/>
    </source>
</evidence>
<feature type="transmembrane region" description="Helical" evidence="6">
    <location>
        <begin position="178"/>
        <end position="196"/>
    </location>
</feature>
<feature type="transmembrane region" description="Helical" evidence="6">
    <location>
        <begin position="451"/>
        <end position="469"/>
    </location>
</feature>
<evidence type="ECO:0000313" key="7">
    <source>
        <dbReference type="EMBL" id="RAW47919.1"/>
    </source>
</evidence>
<dbReference type="InterPro" id="IPR002797">
    <property type="entry name" value="Polysacc_synth"/>
</dbReference>
<dbReference type="PANTHER" id="PTHR30250">
    <property type="entry name" value="PST FAMILY PREDICTED COLANIC ACID TRANSPORTER"/>
    <property type="match status" value="1"/>
</dbReference>
<feature type="transmembrane region" description="Helical" evidence="6">
    <location>
        <begin position="358"/>
        <end position="382"/>
    </location>
</feature>
<evidence type="ECO:0000256" key="6">
    <source>
        <dbReference type="SAM" id="Phobius"/>
    </source>
</evidence>
<feature type="transmembrane region" description="Helical" evidence="6">
    <location>
        <begin position="417"/>
        <end position="439"/>
    </location>
</feature>
<evidence type="ECO:0000256" key="5">
    <source>
        <dbReference type="ARBA" id="ARBA00023136"/>
    </source>
</evidence>
<evidence type="ECO:0000256" key="4">
    <source>
        <dbReference type="ARBA" id="ARBA00022989"/>
    </source>
</evidence>
<name>A0AAX1QJ17_9FIRM</name>
<protein>
    <recommendedName>
        <fullName evidence="9">Polysaccharide biosynthesis protein</fullName>
    </recommendedName>
</protein>
<dbReference type="InterPro" id="IPR050833">
    <property type="entry name" value="Poly_Biosynth_Transport"/>
</dbReference>
<comment type="caution">
    <text evidence="7">The sequence shown here is derived from an EMBL/GenBank/DDBJ whole genome shotgun (WGS) entry which is preliminary data.</text>
</comment>
<organism evidence="7 8">
    <name type="scientific">Faecalibacterium prausnitzii</name>
    <dbReference type="NCBI Taxonomy" id="853"/>
    <lineage>
        <taxon>Bacteria</taxon>
        <taxon>Bacillati</taxon>
        <taxon>Bacillota</taxon>
        <taxon>Clostridia</taxon>
        <taxon>Eubacteriales</taxon>
        <taxon>Oscillospiraceae</taxon>
        <taxon>Faecalibacterium</taxon>
    </lineage>
</organism>
<keyword evidence="4 6" id="KW-1133">Transmembrane helix</keyword>
<dbReference type="GO" id="GO:0005886">
    <property type="term" value="C:plasma membrane"/>
    <property type="evidence" value="ECO:0007669"/>
    <property type="project" value="UniProtKB-SubCell"/>
</dbReference>
<comment type="subcellular location">
    <subcellularLocation>
        <location evidence="1">Cell membrane</location>
        <topology evidence="1">Multi-pass membrane protein</topology>
    </subcellularLocation>
</comment>
<feature type="transmembrane region" description="Helical" evidence="6">
    <location>
        <begin position="202"/>
        <end position="220"/>
    </location>
</feature>
<feature type="transmembrane region" description="Helical" evidence="6">
    <location>
        <begin position="100"/>
        <end position="123"/>
    </location>
</feature>
<evidence type="ECO:0000313" key="8">
    <source>
        <dbReference type="Proteomes" id="UP000250997"/>
    </source>
</evidence>
<dbReference type="Proteomes" id="UP000250997">
    <property type="component" value="Unassembled WGS sequence"/>
</dbReference>
<sequence>MSGGGIPERMATKTEMKRSRRVIALNMFWSLLSLCINYLMNFLITPYVTNNIGVEAYGFVALANTFISYVDILAVGLNAFAGRFIAMAYYQKKLEKANRYFSSTILADLILACVLLAGGTVAIVRLDRMLQIPQELTADVKLLFFIVLMRYLLTLLRTAFDAAAFISERIDLAEKLQSAAYLLQAGLLLALCLLLQPHVWYVGLAAAVGALLLLAGNLRLCHKLTPELQFHVKDFSPHAVWEVLSTGSWTALNNLGNLLNSGLDLLITNLMLNATVMGQISVAKSLETIVSGMIMKISTVFRPRCLRLYAEDKMEELTGLLKISMRCTGGFCNLVVMGFFVCGHDFMALWLPGQNTDFLFRAGLIVLLSDIATGAVQPLYYVYTLTQKLRLPCCVTILMGTANVLSMYILLRYTSVGAYAVLLTTLVISVVHFVDAPLYAAHCLHLPLHTFYPTLVCNGASLAAGFAAAEMLRRILPAAGSWGTLMFKALTAATVLLPIVVLILLPPQLWKSLGRRFIKLNDKG</sequence>
<reference evidence="7 8" key="1">
    <citation type="submission" date="2018-02" db="EMBL/GenBank/DDBJ databases">
        <title>Complete genome sequencing of Faecalibacterium prausnitzii strains isolated from the human gut.</title>
        <authorList>
            <person name="Fitzgerald B.C."/>
            <person name="Shkoporov A.N."/>
            <person name="Ross P.R."/>
            <person name="Hill C."/>
        </authorList>
    </citation>
    <scope>NUCLEOTIDE SEQUENCE [LARGE SCALE GENOMIC DNA]</scope>
    <source>
        <strain evidence="7 8">APC942/18-1</strain>
    </source>
</reference>
<keyword evidence="5 6" id="KW-0472">Membrane</keyword>
<feature type="transmembrane region" description="Helical" evidence="6">
    <location>
        <begin position="489"/>
        <end position="510"/>
    </location>
</feature>